<gene>
    <name evidence="2" type="ORF">I4X03_013865</name>
</gene>
<comment type="caution">
    <text evidence="2">The sequence shown here is derived from an EMBL/GenBank/DDBJ whole genome shotgun (WGS) entry which is preliminary data.</text>
</comment>
<feature type="transmembrane region" description="Helical" evidence="1">
    <location>
        <begin position="29"/>
        <end position="48"/>
    </location>
</feature>
<dbReference type="Proteomes" id="UP000809349">
    <property type="component" value="Unassembled WGS sequence"/>
</dbReference>
<dbReference type="EMBL" id="JAFBIL020000005">
    <property type="protein sequence ID" value="MBZ2208349.1"/>
    <property type="molecule type" value="Genomic_DNA"/>
</dbReference>
<name>A0ABS7SQX9_9BURK</name>
<organism evidence="2 3">
    <name type="scientific">Massilia soli</name>
    <dbReference type="NCBI Taxonomy" id="2792854"/>
    <lineage>
        <taxon>Bacteria</taxon>
        <taxon>Pseudomonadati</taxon>
        <taxon>Pseudomonadota</taxon>
        <taxon>Betaproteobacteria</taxon>
        <taxon>Burkholderiales</taxon>
        <taxon>Oxalobacteraceae</taxon>
        <taxon>Telluria group</taxon>
        <taxon>Massilia</taxon>
    </lineage>
</organism>
<sequence>MSIRDARARPEVQNCGKGILLQSFGVHAILPPLSGAIFTLFMILIALVQSTGQGVVSLERYEAGLPLIVNTRRGPHCRMRDGAVAGGQRFGYPFKPGTSTLALYVDQPARFVDAVGAALARQLPRYA</sequence>
<protein>
    <submittedName>
        <fullName evidence="2">Uncharacterized protein</fullName>
    </submittedName>
</protein>
<evidence type="ECO:0000256" key="1">
    <source>
        <dbReference type="SAM" id="Phobius"/>
    </source>
</evidence>
<keyword evidence="3" id="KW-1185">Reference proteome</keyword>
<evidence type="ECO:0000313" key="3">
    <source>
        <dbReference type="Proteomes" id="UP000809349"/>
    </source>
</evidence>
<keyword evidence="1" id="KW-0812">Transmembrane</keyword>
<keyword evidence="1" id="KW-1133">Transmembrane helix</keyword>
<reference evidence="2 3" key="1">
    <citation type="submission" date="2021-08" db="EMBL/GenBank/DDBJ databases">
        <title>Massilia sp. R798.</title>
        <authorList>
            <person name="Baek J.H."/>
            <person name="Jung H.S."/>
            <person name="Kim K.R."/>
            <person name="Jeon C.O."/>
        </authorList>
    </citation>
    <scope>NUCLEOTIDE SEQUENCE [LARGE SCALE GENOMIC DNA]</scope>
    <source>
        <strain evidence="2 3">R798</strain>
    </source>
</reference>
<proteinExistence type="predicted"/>
<dbReference type="RefSeq" id="WP_223468835.1">
    <property type="nucleotide sequence ID" value="NZ_JAFBIL020000005.1"/>
</dbReference>
<keyword evidence="1" id="KW-0472">Membrane</keyword>
<accession>A0ABS7SQX9</accession>
<evidence type="ECO:0000313" key="2">
    <source>
        <dbReference type="EMBL" id="MBZ2208349.1"/>
    </source>
</evidence>